<gene>
    <name evidence="2" type="ORF">VNO78_17806</name>
</gene>
<feature type="region of interest" description="Disordered" evidence="1">
    <location>
        <begin position="124"/>
        <end position="155"/>
    </location>
</feature>
<dbReference type="Gene3D" id="3.40.50.300">
    <property type="entry name" value="P-loop containing nucleotide triphosphate hydrolases"/>
    <property type="match status" value="1"/>
</dbReference>
<accession>A0AAN9SIQ2</accession>
<dbReference type="AlphaFoldDB" id="A0AAN9SIQ2"/>
<dbReference type="SUPFAM" id="SSF52540">
    <property type="entry name" value="P-loop containing nucleoside triphosphate hydrolases"/>
    <property type="match status" value="1"/>
</dbReference>
<dbReference type="PANTHER" id="PTHR48040">
    <property type="entry name" value="PLEIOTROPIC DRUG RESISTANCE PROTEIN 1-LIKE ISOFORM X1"/>
    <property type="match status" value="1"/>
</dbReference>
<dbReference type="Proteomes" id="UP001386955">
    <property type="component" value="Unassembled WGS sequence"/>
</dbReference>
<evidence type="ECO:0000313" key="2">
    <source>
        <dbReference type="EMBL" id="KAK7396651.1"/>
    </source>
</evidence>
<name>A0AAN9SIQ2_PSOTE</name>
<dbReference type="InterPro" id="IPR027417">
    <property type="entry name" value="P-loop_NTPase"/>
</dbReference>
<feature type="compositionally biased region" description="Low complexity" evidence="1">
    <location>
        <begin position="130"/>
        <end position="151"/>
    </location>
</feature>
<evidence type="ECO:0000256" key="1">
    <source>
        <dbReference type="SAM" id="MobiDB-lite"/>
    </source>
</evidence>
<organism evidence="2 3">
    <name type="scientific">Psophocarpus tetragonolobus</name>
    <name type="common">Winged bean</name>
    <name type="synonym">Dolichos tetragonolobus</name>
    <dbReference type="NCBI Taxonomy" id="3891"/>
    <lineage>
        <taxon>Eukaryota</taxon>
        <taxon>Viridiplantae</taxon>
        <taxon>Streptophyta</taxon>
        <taxon>Embryophyta</taxon>
        <taxon>Tracheophyta</taxon>
        <taxon>Spermatophyta</taxon>
        <taxon>Magnoliopsida</taxon>
        <taxon>eudicotyledons</taxon>
        <taxon>Gunneridae</taxon>
        <taxon>Pentapetalae</taxon>
        <taxon>rosids</taxon>
        <taxon>fabids</taxon>
        <taxon>Fabales</taxon>
        <taxon>Fabaceae</taxon>
        <taxon>Papilionoideae</taxon>
        <taxon>50 kb inversion clade</taxon>
        <taxon>NPAAA clade</taxon>
        <taxon>indigoferoid/millettioid clade</taxon>
        <taxon>Phaseoleae</taxon>
        <taxon>Psophocarpus</taxon>
    </lineage>
</organism>
<protein>
    <submittedName>
        <fullName evidence="2">Uncharacterized protein</fullName>
    </submittedName>
</protein>
<proteinExistence type="predicted"/>
<dbReference type="EMBL" id="JAYMYS010000004">
    <property type="protein sequence ID" value="KAK7396651.1"/>
    <property type="molecule type" value="Genomic_DNA"/>
</dbReference>
<dbReference type="PANTHER" id="PTHR48040:SF13">
    <property type="entry name" value="ABC TRANSPORTER G FAMILY MEMBER 31"/>
    <property type="match status" value="1"/>
</dbReference>
<evidence type="ECO:0000313" key="3">
    <source>
        <dbReference type="Proteomes" id="UP001386955"/>
    </source>
</evidence>
<reference evidence="2 3" key="1">
    <citation type="submission" date="2024-01" db="EMBL/GenBank/DDBJ databases">
        <title>The genomes of 5 underutilized Papilionoideae crops provide insights into root nodulation and disease resistanc.</title>
        <authorList>
            <person name="Jiang F."/>
        </authorList>
    </citation>
    <scope>NUCLEOTIDE SEQUENCE [LARGE SCALE GENOMIC DNA]</scope>
    <source>
        <strain evidence="2">DUOXIRENSHENG_FW03</strain>
        <tissue evidence="2">Leaves</tissue>
    </source>
</reference>
<sequence length="374" mass="41595">MLEELLRREKQLGIKPEPEIDVFMKATAISGILTALMVVTGAGKTTLMDVLAGRKTGGYVEGTIGISGYPKKQATFARINGYCEQNDIHSPHVTVYESLLFSAWLRLSSNKDFLADSEGDIDNDCGSGSGSESKSGNGNSSEIRSGNGSSSEEIESEIQIEMGEEGIDGSELYIKTTNDNMVIMSHFGVLSSFANRLCLIAAKKPQTFDMKLSKKLHQMGGKDNSVAQFNNVVDLCIVKTKDGNHVQGVDNSATRLNHLFDSHNTVTTLRNPTVAMHMLPVRSLVTFRAICRYCRNILYELSWYGLGYNKQSDMYFGVFIYLHKCDYELAEVRTLNDSINNWTCHETTSLYTYVPCDENVEDEQMGIFFNDSLH</sequence>
<keyword evidence="3" id="KW-1185">Reference proteome</keyword>
<comment type="caution">
    <text evidence="2">The sequence shown here is derived from an EMBL/GenBank/DDBJ whole genome shotgun (WGS) entry which is preliminary data.</text>
</comment>